<reference evidence="3" key="1">
    <citation type="submission" date="2016-10" db="EMBL/GenBank/DDBJ databases">
        <authorList>
            <person name="Varghese N."/>
            <person name="Submissions S."/>
        </authorList>
    </citation>
    <scope>NUCLEOTIDE SEQUENCE [LARGE SCALE GENOMIC DNA]</scope>
    <source>
        <strain evidence="3">CGMCC 4.7042</strain>
    </source>
</reference>
<protein>
    <submittedName>
        <fullName evidence="2">Uncharacterized conserved protein, DUF779 family</fullName>
    </submittedName>
</protein>
<evidence type="ECO:0000313" key="3">
    <source>
        <dbReference type="Proteomes" id="UP000199063"/>
    </source>
</evidence>
<gene>
    <name evidence="2" type="ORF">SAMN05444921_10948</name>
</gene>
<proteinExistence type="predicted"/>
<organism evidence="2 3">
    <name type="scientific">Streptomyces wuyuanensis</name>
    <dbReference type="NCBI Taxonomy" id="1196353"/>
    <lineage>
        <taxon>Bacteria</taxon>
        <taxon>Bacillati</taxon>
        <taxon>Actinomycetota</taxon>
        <taxon>Actinomycetes</taxon>
        <taxon>Kitasatosporales</taxon>
        <taxon>Streptomycetaceae</taxon>
        <taxon>Streptomyces</taxon>
    </lineage>
</organism>
<dbReference type="AlphaFoldDB" id="A0A1G9TR65"/>
<accession>A0A1G9TR65</accession>
<dbReference type="EMBL" id="FNHI01000009">
    <property type="protein sequence ID" value="SDM50048.1"/>
    <property type="molecule type" value="Genomic_DNA"/>
</dbReference>
<name>A0A1G9TR65_9ACTN</name>
<dbReference type="Proteomes" id="UP000199063">
    <property type="component" value="Unassembled WGS sequence"/>
</dbReference>
<dbReference type="STRING" id="1196353.SAMN05444921_10948"/>
<evidence type="ECO:0000313" key="2">
    <source>
        <dbReference type="EMBL" id="SDM50048.1"/>
    </source>
</evidence>
<keyword evidence="3" id="KW-1185">Reference proteome</keyword>
<evidence type="ECO:0000256" key="1">
    <source>
        <dbReference type="SAM" id="MobiDB-lite"/>
    </source>
</evidence>
<feature type="region of interest" description="Disordered" evidence="1">
    <location>
        <begin position="68"/>
        <end position="133"/>
    </location>
</feature>
<dbReference type="Pfam" id="PF05610">
    <property type="entry name" value="DUF779"/>
    <property type="match status" value="1"/>
</dbReference>
<sequence>MRPGLADARSDLVPVLRALRTKEDLTVAEARARAGERPGTGLVGTLVEVEFLALGLRDRGLAVVVGRPAPAGGSGLAGPRRGGRRATPSQRRAELTGPPAERRAEQCGGEGAERVSASCEAPGARAGGTDPGRRVVSARTDAVAPVEFTPAAADLVRRLTAAHGPLMFHQSGGCCDGSAPMCYPEGEFRTGGSDVLLAELTVEGVEAPVPFWMSVSQYEAWRHTRLIVDVVEGRGSGFSLEAPEGVRFLIRSRLLGM</sequence>
<dbReference type="InterPro" id="IPR008497">
    <property type="entry name" value="DUF779"/>
</dbReference>